<protein>
    <submittedName>
        <fullName evidence="2">Uncharacterized protein</fullName>
    </submittedName>
</protein>
<feature type="compositionally biased region" description="Low complexity" evidence="1">
    <location>
        <begin position="71"/>
        <end position="80"/>
    </location>
</feature>
<proteinExistence type="predicted"/>
<evidence type="ECO:0000256" key="1">
    <source>
        <dbReference type="SAM" id="MobiDB-lite"/>
    </source>
</evidence>
<evidence type="ECO:0000313" key="2">
    <source>
        <dbReference type="EMBL" id="KAK1806960.1"/>
    </source>
</evidence>
<evidence type="ECO:0000313" key="3">
    <source>
        <dbReference type="Proteomes" id="UP001239994"/>
    </source>
</evidence>
<dbReference type="AlphaFoldDB" id="A0AAD9A1A4"/>
<sequence>MCGEAVDVEVRGERSREHLVCDSVSPLPAGAVTFKIRSQSVNTDTTTSDVTSLSSSPSRETAPAVAMDTDGSSLSSAGSLLPRPYASPRDALGYAALKRLQQQRLHLPHSEALTSSTQDVFFTDTITMKTRSLDSRLTHGFLKALSFMSLDKDPLSPINSTLQCSTSLLSVVSSAPYSTVKITFVGESSYLQRWRRCRSSLTLMVRADASAASFVDASRAALKQQVSITELLNSSCLEQCHLLGGEAGGKVISEDGPVCRVLRRKEIVRLVINLSSSVAIKSHDTGLLTRCPSYCHAVGFDCPSDASSKNCSRMCTFYRNLQLVKIPQMYKYREQLMGVCAQSL</sequence>
<comment type="caution">
    <text evidence="2">The sequence shown here is derived from an EMBL/GenBank/DDBJ whole genome shotgun (WGS) entry which is preliminary data.</text>
</comment>
<gene>
    <name evidence="2" type="ORF">P4O66_005443</name>
</gene>
<accession>A0AAD9A1A4</accession>
<name>A0AAD9A1A4_9TELE</name>
<keyword evidence="3" id="KW-1185">Reference proteome</keyword>
<reference evidence="2" key="1">
    <citation type="submission" date="2023-03" db="EMBL/GenBank/DDBJ databases">
        <title>Electrophorus voltai genome.</title>
        <authorList>
            <person name="Bian C."/>
        </authorList>
    </citation>
    <scope>NUCLEOTIDE SEQUENCE</scope>
    <source>
        <strain evidence="2">CB-2022</strain>
        <tissue evidence="2">Muscle</tissue>
    </source>
</reference>
<organism evidence="2 3">
    <name type="scientific">Electrophorus voltai</name>
    <dbReference type="NCBI Taxonomy" id="2609070"/>
    <lineage>
        <taxon>Eukaryota</taxon>
        <taxon>Metazoa</taxon>
        <taxon>Chordata</taxon>
        <taxon>Craniata</taxon>
        <taxon>Vertebrata</taxon>
        <taxon>Euteleostomi</taxon>
        <taxon>Actinopterygii</taxon>
        <taxon>Neopterygii</taxon>
        <taxon>Teleostei</taxon>
        <taxon>Ostariophysi</taxon>
        <taxon>Gymnotiformes</taxon>
        <taxon>Gymnotoidei</taxon>
        <taxon>Gymnotidae</taxon>
        <taxon>Electrophorus</taxon>
    </lineage>
</organism>
<dbReference type="Proteomes" id="UP001239994">
    <property type="component" value="Unassembled WGS sequence"/>
</dbReference>
<feature type="compositionally biased region" description="Low complexity" evidence="1">
    <location>
        <begin position="40"/>
        <end position="58"/>
    </location>
</feature>
<dbReference type="EMBL" id="JAROKS010000001">
    <property type="protein sequence ID" value="KAK1806960.1"/>
    <property type="molecule type" value="Genomic_DNA"/>
</dbReference>
<feature type="region of interest" description="Disordered" evidence="1">
    <location>
        <begin position="40"/>
        <end position="80"/>
    </location>
</feature>